<dbReference type="Pfam" id="PF08220">
    <property type="entry name" value="HTH_DeoR"/>
    <property type="match status" value="1"/>
</dbReference>
<dbReference type="AlphaFoldDB" id="A0A0R1N494"/>
<dbReference type="Proteomes" id="UP000051330">
    <property type="component" value="Unassembled WGS sequence"/>
</dbReference>
<dbReference type="PROSITE" id="PS51000">
    <property type="entry name" value="HTH_DEOR_2"/>
    <property type="match status" value="1"/>
</dbReference>
<dbReference type="PATRIC" id="fig|1423792.3.peg.172"/>
<dbReference type="InterPro" id="IPR001034">
    <property type="entry name" value="DeoR_HTH"/>
</dbReference>
<dbReference type="InterPro" id="IPR036390">
    <property type="entry name" value="WH_DNA-bd_sf"/>
</dbReference>
<keyword evidence="1" id="KW-0805">Transcription regulation</keyword>
<dbReference type="SUPFAM" id="SSF100950">
    <property type="entry name" value="NagB/RpiA/CoA transferase-like"/>
    <property type="match status" value="1"/>
</dbReference>
<keyword evidence="5" id="KW-1185">Reference proteome</keyword>
<name>A0A0R1N494_9LACO</name>
<dbReference type="STRING" id="1423792.FD09_GL000169"/>
<accession>A0A0R1N494</accession>
<protein>
    <submittedName>
        <fullName evidence="4">HTH-type transcriptional regulator FruR</fullName>
    </submittedName>
</protein>
<dbReference type="EMBL" id="AZEC01000001">
    <property type="protein sequence ID" value="KRL14521.1"/>
    <property type="molecule type" value="Genomic_DNA"/>
</dbReference>
<sequence length="246" mass="26834">MIPYERQEKILAILADHDLVKIDELQSQLPDVSASTLRRDIKTLESENKIEHLIGGAIKVASATGEVPIVQKIAINSGAKRAIAERAAKEIHEQDSIYVDSGSNCTFLLNQLLGRQVTIYTTNTAVLSITGAIEADIILLGGQYNPAISSLSGALTESNLRSLYFDKAFLGVNGVDEIKGVTTPTISEATKKRLVKENSRKTYLLCDSSKFHRFSTVKAFDLKDVVLVSDKQDAKLGKQVPLLVAH</sequence>
<gene>
    <name evidence="4" type="ORF">FD09_GL000169</name>
</gene>
<dbReference type="InterPro" id="IPR014036">
    <property type="entry name" value="DeoR-like_C"/>
</dbReference>
<organism evidence="4 5">
    <name type="scientific">Schleiferilactobacillus perolens DSM 12744</name>
    <dbReference type="NCBI Taxonomy" id="1423792"/>
    <lineage>
        <taxon>Bacteria</taxon>
        <taxon>Bacillati</taxon>
        <taxon>Bacillota</taxon>
        <taxon>Bacilli</taxon>
        <taxon>Lactobacillales</taxon>
        <taxon>Lactobacillaceae</taxon>
        <taxon>Schleiferilactobacillus</taxon>
    </lineage>
</organism>
<reference evidence="4 5" key="1">
    <citation type="journal article" date="2015" name="Genome Announc.">
        <title>Expanding the biotechnology potential of lactobacilli through comparative genomics of 213 strains and associated genera.</title>
        <authorList>
            <person name="Sun Z."/>
            <person name="Harris H.M."/>
            <person name="McCann A."/>
            <person name="Guo C."/>
            <person name="Argimon S."/>
            <person name="Zhang W."/>
            <person name="Yang X."/>
            <person name="Jeffery I.B."/>
            <person name="Cooney J.C."/>
            <person name="Kagawa T.F."/>
            <person name="Liu W."/>
            <person name="Song Y."/>
            <person name="Salvetti E."/>
            <person name="Wrobel A."/>
            <person name="Rasinkangas P."/>
            <person name="Parkhill J."/>
            <person name="Rea M.C."/>
            <person name="O'Sullivan O."/>
            <person name="Ritari J."/>
            <person name="Douillard F.P."/>
            <person name="Paul Ross R."/>
            <person name="Yang R."/>
            <person name="Briner A.E."/>
            <person name="Felis G.E."/>
            <person name="de Vos W.M."/>
            <person name="Barrangou R."/>
            <person name="Klaenhammer T.R."/>
            <person name="Caufield P.W."/>
            <person name="Cui Y."/>
            <person name="Zhang H."/>
            <person name="O'Toole P.W."/>
        </authorList>
    </citation>
    <scope>NUCLEOTIDE SEQUENCE [LARGE SCALE GENOMIC DNA]</scope>
    <source>
        <strain evidence="4 5">DSM 12744</strain>
    </source>
</reference>
<dbReference type="RefSeq" id="WP_057817299.1">
    <property type="nucleotide sequence ID" value="NZ_AZEC01000001.1"/>
</dbReference>
<comment type="caution">
    <text evidence="4">The sequence shown here is derived from an EMBL/GenBank/DDBJ whole genome shotgun (WGS) entry which is preliminary data.</text>
</comment>
<dbReference type="Pfam" id="PF00455">
    <property type="entry name" value="DeoRC"/>
    <property type="match status" value="1"/>
</dbReference>
<dbReference type="InterPro" id="IPR050313">
    <property type="entry name" value="Carb_Metab_HTH_regulators"/>
</dbReference>
<evidence type="ECO:0000256" key="1">
    <source>
        <dbReference type="ARBA" id="ARBA00023015"/>
    </source>
</evidence>
<evidence type="ECO:0000259" key="3">
    <source>
        <dbReference type="PROSITE" id="PS51000"/>
    </source>
</evidence>
<evidence type="ECO:0000313" key="5">
    <source>
        <dbReference type="Proteomes" id="UP000051330"/>
    </source>
</evidence>
<feature type="domain" description="HTH deoR-type" evidence="3">
    <location>
        <begin position="3"/>
        <end position="59"/>
    </location>
</feature>
<evidence type="ECO:0000256" key="2">
    <source>
        <dbReference type="ARBA" id="ARBA00023163"/>
    </source>
</evidence>
<dbReference type="GO" id="GO:0003700">
    <property type="term" value="F:DNA-binding transcription factor activity"/>
    <property type="evidence" value="ECO:0007669"/>
    <property type="project" value="InterPro"/>
</dbReference>
<dbReference type="InterPro" id="IPR037171">
    <property type="entry name" value="NagB/RpiA_transferase-like"/>
</dbReference>
<dbReference type="PANTHER" id="PTHR30363">
    <property type="entry name" value="HTH-TYPE TRANSCRIPTIONAL REGULATOR SRLR-RELATED"/>
    <property type="match status" value="1"/>
</dbReference>
<dbReference type="Gene3D" id="1.10.10.10">
    <property type="entry name" value="Winged helix-like DNA-binding domain superfamily/Winged helix DNA-binding domain"/>
    <property type="match status" value="1"/>
</dbReference>
<dbReference type="SUPFAM" id="SSF46785">
    <property type="entry name" value="Winged helix' DNA-binding domain"/>
    <property type="match status" value="1"/>
</dbReference>
<dbReference type="OrthoDB" id="9797223at2"/>
<proteinExistence type="predicted"/>
<dbReference type="SMART" id="SM00420">
    <property type="entry name" value="HTH_DEOR"/>
    <property type="match status" value="1"/>
</dbReference>
<keyword evidence="2" id="KW-0804">Transcription</keyword>
<dbReference type="SMART" id="SM01134">
    <property type="entry name" value="DeoRC"/>
    <property type="match status" value="1"/>
</dbReference>
<dbReference type="PANTHER" id="PTHR30363:SF44">
    <property type="entry name" value="AGA OPERON TRANSCRIPTIONAL REPRESSOR-RELATED"/>
    <property type="match status" value="1"/>
</dbReference>
<evidence type="ECO:0000313" key="4">
    <source>
        <dbReference type="EMBL" id="KRL14521.1"/>
    </source>
</evidence>
<dbReference type="Gene3D" id="3.40.50.1360">
    <property type="match status" value="1"/>
</dbReference>
<dbReference type="InterPro" id="IPR036388">
    <property type="entry name" value="WH-like_DNA-bd_sf"/>
</dbReference>